<dbReference type="CDD" id="cd06550">
    <property type="entry name" value="TM_ABC_iron-siderophores_like"/>
    <property type="match status" value="1"/>
</dbReference>
<keyword evidence="5 8" id="KW-0812">Transmembrane</keyword>
<dbReference type="Gene3D" id="1.10.3470.10">
    <property type="entry name" value="ABC transporter involved in vitamin B12 uptake, BtuC"/>
    <property type="match status" value="1"/>
</dbReference>
<gene>
    <name evidence="9" type="ORF">SAMN05421659_1305</name>
</gene>
<dbReference type="EMBL" id="FOJI01000030">
    <property type="protein sequence ID" value="SEW46175.1"/>
    <property type="molecule type" value="Genomic_DNA"/>
</dbReference>
<name>A0A1I0RXA9_9FIRM</name>
<evidence type="ECO:0000256" key="6">
    <source>
        <dbReference type="ARBA" id="ARBA00022989"/>
    </source>
</evidence>
<dbReference type="InterPro" id="IPR000522">
    <property type="entry name" value="ABC_transptr_permease_BtuC"/>
</dbReference>
<evidence type="ECO:0000256" key="1">
    <source>
        <dbReference type="ARBA" id="ARBA00004651"/>
    </source>
</evidence>
<dbReference type="GO" id="GO:0005886">
    <property type="term" value="C:plasma membrane"/>
    <property type="evidence" value="ECO:0007669"/>
    <property type="project" value="UniProtKB-SubCell"/>
</dbReference>
<evidence type="ECO:0000256" key="7">
    <source>
        <dbReference type="ARBA" id="ARBA00023136"/>
    </source>
</evidence>
<dbReference type="GO" id="GO:0022857">
    <property type="term" value="F:transmembrane transporter activity"/>
    <property type="evidence" value="ECO:0007669"/>
    <property type="project" value="InterPro"/>
</dbReference>
<feature type="transmembrane region" description="Helical" evidence="8">
    <location>
        <begin position="288"/>
        <end position="306"/>
    </location>
</feature>
<evidence type="ECO:0000256" key="5">
    <source>
        <dbReference type="ARBA" id="ARBA00022692"/>
    </source>
</evidence>
<dbReference type="PANTHER" id="PTHR30472:SF70">
    <property type="entry name" value="MOLYBDATE IMPORT SYSTEM PERMEASE PROTEIN MOLB"/>
    <property type="match status" value="1"/>
</dbReference>
<dbReference type="FunFam" id="1.10.3470.10:FF:000001">
    <property type="entry name" value="Vitamin B12 ABC transporter permease BtuC"/>
    <property type="match status" value="1"/>
</dbReference>
<dbReference type="RefSeq" id="WP_139197357.1">
    <property type="nucleotide sequence ID" value="NZ_FOJI01000030.1"/>
</dbReference>
<feature type="transmembrane region" description="Helical" evidence="8">
    <location>
        <begin position="125"/>
        <end position="145"/>
    </location>
</feature>
<feature type="transmembrane region" description="Helical" evidence="8">
    <location>
        <begin position="102"/>
        <end position="119"/>
    </location>
</feature>
<dbReference type="Proteomes" id="UP000199701">
    <property type="component" value="Unassembled WGS sequence"/>
</dbReference>
<feature type="transmembrane region" description="Helical" evidence="8">
    <location>
        <begin position="318"/>
        <end position="337"/>
    </location>
</feature>
<evidence type="ECO:0000256" key="4">
    <source>
        <dbReference type="ARBA" id="ARBA00022475"/>
    </source>
</evidence>
<feature type="transmembrane region" description="Helical" evidence="8">
    <location>
        <begin position="12"/>
        <end position="37"/>
    </location>
</feature>
<accession>A0A1I0RXA9</accession>
<dbReference type="AlphaFoldDB" id="A0A1I0RXA9"/>
<keyword evidence="3" id="KW-0813">Transport</keyword>
<keyword evidence="6 8" id="KW-1133">Transmembrane helix</keyword>
<dbReference type="SUPFAM" id="SSF81345">
    <property type="entry name" value="ABC transporter involved in vitamin B12 uptake, BtuC"/>
    <property type="match status" value="1"/>
</dbReference>
<dbReference type="PANTHER" id="PTHR30472">
    <property type="entry name" value="FERRIC ENTEROBACTIN TRANSPORT SYSTEM PERMEASE PROTEIN"/>
    <property type="match status" value="1"/>
</dbReference>
<comment type="subcellular location">
    <subcellularLocation>
        <location evidence="1">Cell membrane</location>
        <topology evidence="1">Multi-pass membrane protein</topology>
    </subcellularLocation>
</comment>
<sequence length="344" mass="37260">MKIKSNRNARNNLILILLFISLIFLILISFMLGRYYISFINVIKSLGSMITDYDLDVPQVCKSIINNIRFPRIIVCVLVGSALSVSGVSYQGIFQNPMVSPDVLGASAGAGFGAALGIVLSFSGIGIQLLSFVFGLIAVGLTYFISKAVGQRENVTLVLVLAGMVIAALFSAFISIIKYVADPYSKLPEITFWLMGSLSSVTIKDLKMIVIPITICMAILLLIRWRLNVLVFGDEEASSMGINTKRLRALVIICATVLTASVVSISGQIGWVGLVIPHLSRMIVGPNHKHLIPATLLIGALFLLIVDNISRILFPVEIPLGILTAIIGAPCFIILLLRGKRGWC</sequence>
<feature type="transmembrane region" description="Helical" evidence="8">
    <location>
        <begin position="157"/>
        <end position="181"/>
    </location>
</feature>
<keyword evidence="7 8" id="KW-0472">Membrane</keyword>
<keyword evidence="4" id="KW-1003">Cell membrane</keyword>
<proteinExistence type="inferred from homology"/>
<feature type="transmembrane region" description="Helical" evidence="8">
    <location>
        <begin position="70"/>
        <end position="90"/>
    </location>
</feature>
<evidence type="ECO:0000256" key="2">
    <source>
        <dbReference type="ARBA" id="ARBA00007935"/>
    </source>
</evidence>
<evidence type="ECO:0000313" key="10">
    <source>
        <dbReference type="Proteomes" id="UP000199701"/>
    </source>
</evidence>
<protein>
    <submittedName>
        <fullName evidence="9">Iron complex transport system permease protein</fullName>
    </submittedName>
</protein>
<dbReference type="STRING" id="99656.SAMN05421659_1305"/>
<dbReference type="GO" id="GO:0033214">
    <property type="term" value="P:siderophore-iron import into cell"/>
    <property type="evidence" value="ECO:0007669"/>
    <property type="project" value="TreeGrafter"/>
</dbReference>
<dbReference type="Pfam" id="PF01032">
    <property type="entry name" value="FecCD"/>
    <property type="match status" value="1"/>
</dbReference>
<dbReference type="OrthoDB" id="9792889at2"/>
<feature type="transmembrane region" description="Helical" evidence="8">
    <location>
        <begin position="247"/>
        <end position="276"/>
    </location>
</feature>
<keyword evidence="10" id="KW-1185">Reference proteome</keyword>
<reference evidence="9 10" key="1">
    <citation type="submission" date="2016-10" db="EMBL/GenBank/DDBJ databases">
        <authorList>
            <person name="de Groot N.N."/>
        </authorList>
    </citation>
    <scope>NUCLEOTIDE SEQUENCE [LARGE SCALE GENOMIC DNA]</scope>
    <source>
        <strain evidence="9 10">DSM 9179</strain>
    </source>
</reference>
<evidence type="ECO:0000313" key="9">
    <source>
        <dbReference type="EMBL" id="SEW46175.1"/>
    </source>
</evidence>
<organism evidence="9 10">
    <name type="scientific">[Clostridium] fimetarium</name>
    <dbReference type="NCBI Taxonomy" id="99656"/>
    <lineage>
        <taxon>Bacteria</taxon>
        <taxon>Bacillati</taxon>
        <taxon>Bacillota</taxon>
        <taxon>Clostridia</taxon>
        <taxon>Lachnospirales</taxon>
        <taxon>Lachnospiraceae</taxon>
    </lineage>
</organism>
<evidence type="ECO:0000256" key="8">
    <source>
        <dbReference type="SAM" id="Phobius"/>
    </source>
</evidence>
<comment type="similarity">
    <text evidence="2">Belongs to the binding-protein-dependent transport system permease family. FecCD subfamily.</text>
</comment>
<dbReference type="InterPro" id="IPR037294">
    <property type="entry name" value="ABC_BtuC-like"/>
</dbReference>
<evidence type="ECO:0000256" key="3">
    <source>
        <dbReference type="ARBA" id="ARBA00022448"/>
    </source>
</evidence>
<feature type="transmembrane region" description="Helical" evidence="8">
    <location>
        <begin position="210"/>
        <end position="227"/>
    </location>
</feature>